<dbReference type="CDD" id="cd07067">
    <property type="entry name" value="HP_PGM_like"/>
    <property type="match status" value="2"/>
</dbReference>
<feature type="binding site" evidence="3">
    <location>
        <position position="202"/>
    </location>
    <ligand>
        <name>substrate</name>
    </ligand>
</feature>
<comment type="caution">
    <text evidence="4">The sequence shown here is derived from an EMBL/GenBank/DDBJ whole genome shotgun (WGS) entry which is preliminary data.</text>
</comment>
<dbReference type="InterPro" id="IPR013078">
    <property type="entry name" value="His_Pase_superF_clade-1"/>
</dbReference>
<sequence>MHQGQLDVDLNEIGRRQAAPVAERLSREPNLSAIYSSDLKRALETAEMMATRCGGLEGGGESCDQLPKRCTAAVQRIGEKHTGQRVVVVTDGGVMRSLYNRTSHKGRSAAFTSSSMANSDYRVSEEWDENGRVAGKGTLENRTRTEIIIVRHGETDWNALRKVQGQLDVDLNEVGRQQAAALAERLSKEHDVSAIYSSDLKRALNTAEMIATRCGGLEVIKDLALRERHMGDLQGLTFQDFANLNPKAFEAFKSTDLEVPGGGESRVQLYKRCTSSLQRIAKEHKGQQVVLVTHGAVMEALYKWTTAGGQPEGISNASVGIIQGDGGDEGWSIKTWNDISHLAEVGFLKSAFGGDGSSA</sequence>
<dbReference type="GO" id="GO:0016791">
    <property type="term" value="F:phosphatase activity"/>
    <property type="evidence" value="ECO:0007669"/>
    <property type="project" value="TreeGrafter"/>
</dbReference>
<comment type="similarity">
    <text evidence="1">Belongs to the phosphoglycerate mutase family.</text>
</comment>
<feature type="active site" description="Tele-phosphohistidine intermediate" evidence="2">
    <location>
        <position position="152"/>
    </location>
</feature>
<dbReference type="Gene3D" id="3.40.50.1240">
    <property type="entry name" value="Phosphoglycerate mutase-like"/>
    <property type="match status" value="3"/>
</dbReference>
<evidence type="ECO:0000256" key="2">
    <source>
        <dbReference type="PIRSR" id="PIRSR613078-1"/>
    </source>
</evidence>
<dbReference type="AlphaFoldDB" id="A0A9Q1L0N0"/>
<dbReference type="PROSITE" id="PS00175">
    <property type="entry name" value="PG_MUTASE"/>
    <property type="match status" value="1"/>
</dbReference>
<name>A0A9Q1L0N0_9CARY</name>
<feature type="active site" description="Proton donor/acceptor" evidence="2">
    <location>
        <position position="227"/>
    </location>
</feature>
<dbReference type="PANTHER" id="PTHR48100:SF34">
    <property type="entry name" value="PHOSPHOGLYCERATE MUTASE-LIKE PROTEIN 4"/>
    <property type="match status" value="1"/>
</dbReference>
<dbReference type="InterPro" id="IPR029033">
    <property type="entry name" value="His_PPase_superfam"/>
</dbReference>
<proteinExistence type="inferred from homology"/>
<dbReference type="GO" id="GO:0005829">
    <property type="term" value="C:cytosol"/>
    <property type="evidence" value="ECO:0007669"/>
    <property type="project" value="TreeGrafter"/>
</dbReference>
<dbReference type="OrthoDB" id="354304at2759"/>
<evidence type="ECO:0000313" key="4">
    <source>
        <dbReference type="EMBL" id="KAJ8453154.1"/>
    </source>
</evidence>
<evidence type="ECO:0000256" key="3">
    <source>
        <dbReference type="PIRSR" id="PIRSR613078-2"/>
    </source>
</evidence>
<keyword evidence="5" id="KW-1185">Reference proteome</keyword>
<feature type="binding site" evidence="3">
    <location>
        <begin position="151"/>
        <end position="158"/>
    </location>
    <ligand>
        <name>substrate</name>
    </ligand>
</feature>
<evidence type="ECO:0008006" key="6">
    <source>
        <dbReference type="Google" id="ProtNLM"/>
    </source>
</evidence>
<dbReference type="Pfam" id="PF00300">
    <property type="entry name" value="His_Phos_1"/>
    <property type="match status" value="3"/>
</dbReference>
<reference evidence="4" key="1">
    <citation type="submission" date="2022-04" db="EMBL/GenBank/DDBJ databases">
        <title>Carnegiea gigantea Genome sequencing and assembly v2.</title>
        <authorList>
            <person name="Copetti D."/>
            <person name="Sanderson M.J."/>
            <person name="Burquez A."/>
            <person name="Wojciechowski M.F."/>
        </authorList>
    </citation>
    <scope>NUCLEOTIDE SEQUENCE</scope>
    <source>
        <strain evidence="4">SGP5-SGP5p</strain>
        <tissue evidence="4">Aerial part</tissue>
    </source>
</reference>
<dbReference type="InterPro" id="IPR050275">
    <property type="entry name" value="PGM_Phosphatase"/>
</dbReference>
<dbReference type="Proteomes" id="UP001153076">
    <property type="component" value="Unassembled WGS sequence"/>
</dbReference>
<dbReference type="PANTHER" id="PTHR48100">
    <property type="entry name" value="BROAD-SPECIFICITY PHOSPHATASE YOR283W-RELATED"/>
    <property type="match status" value="1"/>
</dbReference>
<organism evidence="4 5">
    <name type="scientific">Carnegiea gigantea</name>
    <dbReference type="NCBI Taxonomy" id="171969"/>
    <lineage>
        <taxon>Eukaryota</taxon>
        <taxon>Viridiplantae</taxon>
        <taxon>Streptophyta</taxon>
        <taxon>Embryophyta</taxon>
        <taxon>Tracheophyta</taxon>
        <taxon>Spermatophyta</taxon>
        <taxon>Magnoliopsida</taxon>
        <taxon>eudicotyledons</taxon>
        <taxon>Gunneridae</taxon>
        <taxon>Pentapetalae</taxon>
        <taxon>Caryophyllales</taxon>
        <taxon>Cactineae</taxon>
        <taxon>Cactaceae</taxon>
        <taxon>Cactoideae</taxon>
        <taxon>Echinocereeae</taxon>
        <taxon>Carnegiea</taxon>
    </lineage>
</organism>
<dbReference type="SMART" id="SM00855">
    <property type="entry name" value="PGAM"/>
    <property type="match status" value="2"/>
</dbReference>
<protein>
    <recommendedName>
        <fullName evidence="6">Phosphoglycerate mutase</fullName>
    </recommendedName>
</protein>
<dbReference type="SUPFAM" id="SSF53254">
    <property type="entry name" value="Phosphoglycerate mutase-like"/>
    <property type="match status" value="2"/>
</dbReference>
<evidence type="ECO:0000313" key="5">
    <source>
        <dbReference type="Proteomes" id="UP001153076"/>
    </source>
</evidence>
<dbReference type="EMBL" id="JAKOGI010000001">
    <property type="protein sequence ID" value="KAJ8453154.1"/>
    <property type="molecule type" value="Genomic_DNA"/>
</dbReference>
<evidence type="ECO:0000256" key="1">
    <source>
        <dbReference type="ARBA" id="ARBA00038362"/>
    </source>
</evidence>
<accession>A0A9Q1L0N0</accession>
<gene>
    <name evidence="4" type="ORF">Cgig2_008038</name>
</gene>
<dbReference type="InterPro" id="IPR001345">
    <property type="entry name" value="PG/BPGM_mutase_AS"/>
</dbReference>